<evidence type="ECO:0000256" key="1">
    <source>
        <dbReference type="ARBA" id="ARBA00004651"/>
    </source>
</evidence>
<dbReference type="PANTHER" id="PTHR36838:SF1">
    <property type="entry name" value="SLR1864 PROTEIN"/>
    <property type="match status" value="1"/>
</dbReference>
<feature type="transmembrane region" description="Helical" evidence="8">
    <location>
        <begin position="277"/>
        <end position="302"/>
    </location>
</feature>
<dbReference type="Gene3D" id="1.20.1530.20">
    <property type="match status" value="1"/>
</dbReference>
<comment type="caution">
    <text evidence="9">The sequence shown here is derived from an EMBL/GenBank/DDBJ whole genome shotgun (WGS) entry which is preliminary data.</text>
</comment>
<feature type="transmembrane region" description="Helical" evidence="8">
    <location>
        <begin position="159"/>
        <end position="179"/>
    </location>
</feature>
<reference evidence="9 10" key="1">
    <citation type="submission" date="2016-02" db="EMBL/GenBank/DDBJ databases">
        <title>Genome sequence of Clostridium tepidiprofundi DSM 19306.</title>
        <authorList>
            <person name="Poehlein A."/>
            <person name="Daniel R."/>
        </authorList>
    </citation>
    <scope>NUCLEOTIDE SEQUENCE [LARGE SCALE GENOMIC DNA]</scope>
    <source>
        <strain evidence="9 10">DSM 19306</strain>
    </source>
</reference>
<feature type="transmembrane region" description="Helical" evidence="8">
    <location>
        <begin position="101"/>
        <end position="120"/>
    </location>
</feature>
<dbReference type="Pfam" id="PF03547">
    <property type="entry name" value="Mem_trans"/>
    <property type="match status" value="2"/>
</dbReference>
<dbReference type="STRING" id="1121338.CLTEP_03740"/>
<dbReference type="RefSeq" id="WP_066821655.1">
    <property type="nucleotide sequence ID" value="NZ_LTBA01000001.1"/>
</dbReference>
<keyword evidence="6 8" id="KW-1133">Transmembrane helix</keyword>
<accession>A0A151B857</accession>
<evidence type="ECO:0000256" key="7">
    <source>
        <dbReference type="ARBA" id="ARBA00023136"/>
    </source>
</evidence>
<dbReference type="GO" id="GO:0055085">
    <property type="term" value="P:transmembrane transport"/>
    <property type="evidence" value="ECO:0007669"/>
    <property type="project" value="InterPro"/>
</dbReference>
<evidence type="ECO:0000256" key="3">
    <source>
        <dbReference type="ARBA" id="ARBA00022448"/>
    </source>
</evidence>
<evidence type="ECO:0000256" key="2">
    <source>
        <dbReference type="ARBA" id="ARBA00010145"/>
    </source>
</evidence>
<name>A0A151B857_9CLOT</name>
<evidence type="ECO:0000313" key="10">
    <source>
        <dbReference type="Proteomes" id="UP000075531"/>
    </source>
</evidence>
<feature type="transmembrane region" description="Helical" evidence="8">
    <location>
        <begin position="191"/>
        <end position="209"/>
    </location>
</feature>
<feature type="transmembrane region" description="Helical" evidence="8">
    <location>
        <begin position="6"/>
        <end position="24"/>
    </location>
</feature>
<keyword evidence="5 8" id="KW-0812">Transmembrane</keyword>
<evidence type="ECO:0000256" key="4">
    <source>
        <dbReference type="ARBA" id="ARBA00022475"/>
    </source>
</evidence>
<keyword evidence="4" id="KW-1003">Cell membrane</keyword>
<evidence type="ECO:0000313" key="9">
    <source>
        <dbReference type="EMBL" id="KYH35980.1"/>
    </source>
</evidence>
<dbReference type="OrthoDB" id="9798064at2"/>
<keyword evidence="10" id="KW-1185">Reference proteome</keyword>
<dbReference type="EMBL" id="LTBA01000001">
    <property type="protein sequence ID" value="KYH35980.1"/>
    <property type="molecule type" value="Genomic_DNA"/>
</dbReference>
<gene>
    <name evidence="9" type="ORF">CLTEP_03740</name>
</gene>
<feature type="transmembrane region" description="Helical" evidence="8">
    <location>
        <begin position="36"/>
        <end position="57"/>
    </location>
</feature>
<feature type="transmembrane region" description="Helical" evidence="8">
    <location>
        <begin position="69"/>
        <end position="89"/>
    </location>
</feature>
<feature type="transmembrane region" description="Helical" evidence="8">
    <location>
        <begin position="249"/>
        <end position="270"/>
    </location>
</feature>
<proteinExistence type="inferred from homology"/>
<evidence type="ECO:0000256" key="6">
    <source>
        <dbReference type="ARBA" id="ARBA00022989"/>
    </source>
</evidence>
<evidence type="ECO:0000256" key="5">
    <source>
        <dbReference type="ARBA" id="ARBA00022692"/>
    </source>
</evidence>
<dbReference type="PATRIC" id="fig|1121338.3.peg.378"/>
<evidence type="ECO:0000256" key="8">
    <source>
        <dbReference type="SAM" id="Phobius"/>
    </source>
</evidence>
<dbReference type="Proteomes" id="UP000075531">
    <property type="component" value="Unassembled WGS sequence"/>
</dbReference>
<keyword evidence="7 8" id="KW-0472">Membrane</keyword>
<dbReference type="PANTHER" id="PTHR36838">
    <property type="entry name" value="AUXIN EFFLUX CARRIER FAMILY PROTEIN"/>
    <property type="match status" value="1"/>
</dbReference>
<feature type="transmembrane region" description="Helical" evidence="8">
    <location>
        <begin position="221"/>
        <end position="243"/>
    </location>
</feature>
<dbReference type="InterPro" id="IPR038770">
    <property type="entry name" value="Na+/solute_symporter_sf"/>
</dbReference>
<protein>
    <submittedName>
        <fullName evidence="9">Putative transporter YfdV</fullName>
    </submittedName>
</protein>
<dbReference type="InterPro" id="IPR004776">
    <property type="entry name" value="Mem_transp_PIN-like"/>
</dbReference>
<dbReference type="GO" id="GO:0005886">
    <property type="term" value="C:plasma membrane"/>
    <property type="evidence" value="ECO:0007669"/>
    <property type="project" value="UniProtKB-SubCell"/>
</dbReference>
<dbReference type="AlphaFoldDB" id="A0A151B857"/>
<organism evidence="9 10">
    <name type="scientific">Clostridium tepidiprofundi DSM 19306</name>
    <dbReference type="NCBI Taxonomy" id="1121338"/>
    <lineage>
        <taxon>Bacteria</taxon>
        <taxon>Bacillati</taxon>
        <taxon>Bacillota</taxon>
        <taxon>Clostridia</taxon>
        <taxon>Eubacteriales</taxon>
        <taxon>Clostridiaceae</taxon>
        <taxon>Clostridium</taxon>
    </lineage>
</organism>
<comment type="similarity">
    <text evidence="2">Belongs to the auxin efflux carrier (TC 2.A.69) family.</text>
</comment>
<keyword evidence="3" id="KW-0813">Transport</keyword>
<comment type="subcellular location">
    <subcellularLocation>
        <location evidence="1">Cell membrane</location>
        <topology evidence="1">Multi-pass membrane protein</topology>
    </subcellularLocation>
</comment>
<sequence length="304" mass="34172">MARNAIFNQVIILFLIMLIGFYVRKKKIFNGEINKGLSELLINITLPCMIISSFMMEYDSKMMLKGTKILIYSIIIHSTLVFVGYLLFLRYPKDKRNVLRFITVFSNTGFMGYPILYGILGKTGVFYASIFNIPFNLFLWTVGVMIFTGDKSFNSIKKVATNPSTISVFVGLIIFRFSINIPYSIESTVKMVGDITTPISMMIIGSMLAERSVKEILKDITLYYGAVVRLILVPISIFLIMKLLGVEDLLINICVILEAMPAAVVTAIIAEKYDGNAIYASQSVFITTVLSIITIPMMVILLKF</sequence>
<feature type="transmembrane region" description="Helical" evidence="8">
    <location>
        <begin position="126"/>
        <end position="147"/>
    </location>
</feature>